<gene>
    <name evidence="3" type="ORF">TGRUB_202720B</name>
</gene>
<evidence type="ECO:0000256" key="1">
    <source>
        <dbReference type="SAM" id="MobiDB-lite"/>
    </source>
</evidence>
<dbReference type="InterPro" id="IPR012340">
    <property type="entry name" value="NA-bd_OB-fold"/>
</dbReference>
<feature type="compositionally biased region" description="Basic and acidic residues" evidence="1">
    <location>
        <begin position="714"/>
        <end position="728"/>
    </location>
</feature>
<sequence>SRLDYAQVDSFLLAVPDSLGGFLSSSPFSPSSLPSPSARGALLWDLLVRMQPRMQPRKRVVDEDSEDAFWLGGSLDFSGGANVSSLQAFPKEQVTQVAGRALRPEETRLWRESKEAVKDLVGEVGAKFGIPAPVAVDLLITYFLALRRQRMRQREGAIHLSSGGRLSLYFGSEKATLRPVSLVVREEQPLAHLLVEECMVLANHCVAEEILSAQRETVHARVPGRNPEGEVSRQRDARTVRTREAAADSEARKEREATEKEEGQERTDGGEDGRLRSSEAETEGGDGGARRHSRQRSSDDTDPSHKNDSEADAAAVLNGAQRKKFERKVNPFIREGAEAGDEEGNAEARSVDGESEKEETEADAKSVAFGGLLRAHGGSNDEAVKFLRDTLDRDIWMAFKTHLQAQSAVGQANTSGSLGAEAEESSDDQDDVSGIKLSHLLDFCKSRLSAPVYNALCFSVLQEFFLQAQYVAPAAAASKQAGLRSESASPTETERQVMPPKTAESHTKRSRALQSGSGQAHDLRHWALCLSSYMHFTSPIRRYADLHVHRLLSKRLRGEDLTVPVEVLEAACRQCNENSRKADSAQVAFRSWYFNAFLRAFHPTGLLYSAASILKIVLPSSSASDSTNLPSDGPERKTGDAESRDIDLGDRAASEARGGRLRAGKEAAGEERIADNGEPEELGRCLRQREAPATVGGRCTQETASSTLSGCLSRRSDGEETGKKRGESEKEIRAALVIYVPLLQATRSLSLATLGLEPVLPASGKEQLEERRKRKRGDNTENVTSLLVRRVHIGSAGRGEEGETSRLSPASCSPAASSTSNSASHACSSTTESPDWSAKSAAASCSLSEESARLLGGTAPVESWEGEKLLRILSPLQVKLVPGETQWSVRLPFWVPEAASTKP</sequence>
<dbReference type="GO" id="GO:0000175">
    <property type="term" value="F:3'-5'-RNA exonuclease activity"/>
    <property type="evidence" value="ECO:0007669"/>
    <property type="project" value="TreeGrafter"/>
</dbReference>
<feature type="compositionally biased region" description="Polar residues" evidence="1">
    <location>
        <begin position="700"/>
        <end position="710"/>
    </location>
</feature>
<name>A0A086LZ87_TOXGO</name>
<feature type="non-terminal residue" evidence="3">
    <location>
        <position position="1"/>
    </location>
</feature>
<dbReference type="OrthoDB" id="372421at2759"/>
<feature type="region of interest" description="Disordered" evidence="1">
    <location>
        <begin position="334"/>
        <end position="364"/>
    </location>
</feature>
<reference evidence="3 4" key="1">
    <citation type="submission" date="2014-05" db="EMBL/GenBank/DDBJ databases">
        <authorList>
            <person name="Sibley D."/>
            <person name="Venepally P."/>
            <person name="Karamycheva S."/>
            <person name="Hadjithomas M."/>
            <person name="Khan A."/>
            <person name="Brunk B."/>
            <person name="Roos D."/>
            <person name="Caler E."/>
            <person name="Lorenzi H."/>
        </authorList>
    </citation>
    <scope>NUCLEOTIDE SEQUENCE [LARGE SCALE GENOMIC DNA]</scope>
    <source>
        <strain evidence="3 4">RUB</strain>
    </source>
</reference>
<feature type="compositionally biased region" description="Polar residues" evidence="1">
    <location>
        <begin position="621"/>
        <end position="630"/>
    </location>
</feature>
<feature type="region of interest" description="Disordered" evidence="1">
    <location>
        <begin position="408"/>
        <end position="431"/>
    </location>
</feature>
<evidence type="ECO:0000313" key="4">
    <source>
        <dbReference type="Proteomes" id="UP000028834"/>
    </source>
</evidence>
<dbReference type="VEuPathDB" id="ToxoDB:TGRUB_202720B"/>
<dbReference type="GO" id="GO:0006402">
    <property type="term" value="P:mRNA catabolic process"/>
    <property type="evidence" value="ECO:0007669"/>
    <property type="project" value="TreeGrafter"/>
</dbReference>
<feature type="compositionally biased region" description="Basic and acidic residues" evidence="1">
    <location>
        <begin position="296"/>
        <end position="309"/>
    </location>
</feature>
<feature type="compositionally biased region" description="Acidic residues" evidence="1">
    <location>
        <begin position="421"/>
        <end position="431"/>
    </location>
</feature>
<evidence type="ECO:0000259" key="2">
    <source>
        <dbReference type="SMART" id="SM00955"/>
    </source>
</evidence>
<dbReference type="InterPro" id="IPR050180">
    <property type="entry name" value="RNR_Ribonuclease"/>
</dbReference>
<protein>
    <submittedName>
        <fullName evidence="3">RNB family domain-containing protein</fullName>
    </submittedName>
</protein>
<feature type="region of interest" description="Disordered" evidence="1">
    <location>
        <begin position="765"/>
        <end position="836"/>
    </location>
</feature>
<feature type="region of interest" description="Disordered" evidence="1">
    <location>
        <begin position="621"/>
        <end position="728"/>
    </location>
</feature>
<dbReference type="InterPro" id="IPR001900">
    <property type="entry name" value="RNase_II/R"/>
</dbReference>
<dbReference type="SMART" id="SM00955">
    <property type="entry name" value="RNB"/>
    <property type="match status" value="1"/>
</dbReference>
<feature type="domain" description="RNB" evidence="2">
    <location>
        <begin position="2"/>
        <end position="558"/>
    </location>
</feature>
<accession>A0A086LZ87</accession>
<evidence type="ECO:0000313" key="3">
    <source>
        <dbReference type="EMBL" id="KFG61955.1"/>
    </source>
</evidence>
<dbReference type="GO" id="GO:0003723">
    <property type="term" value="F:RNA binding"/>
    <property type="evidence" value="ECO:0007669"/>
    <property type="project" value="InterPro"/>
</dbReference>
<dbReference type="PANTHER" id="PTHR23355">
    <property type="entry name" value="RIBONUCLEASE"/>
    <property type="match status" value="1"/>
</dbReference>
<dbReference type="PANTHER" id="PTHR23355:SF9">
    <property type="entry name" value="DIS3-LIKE EXONUCLEASE 2"/>
    <property type="match status" value="1"/>
</dbReference>
<feature type="compositionally biased region" description="Low complexity" evidence="1">
    <location>
        <begin position="808"/>
        <end position="830"/>
    </location>
</feature>
<dbReference type="GO" id="GO:0000932">
    <property type="term" value="C:P-body"/>
    <property type="evidence" value="ECO:0007669"/>
    <property type="project" value="TreeGrafter"/>
</dbReference>
<feature type="compositionally biased region" description="Basic and acidic residues" evidence="1">
    <location>
        <begin position="227"/>
        <end position="279"/>
    </location>
</feature>
<feature type="region of interest" description="Disordered" evidence="1">
    <location>
        <begin position="481"/>
        <end position="517"/>
    </location>
</feature>
<dbReference type="Pfam" id="PF00773">
    <property type="entry name" value="RNB"/>
    <property type="match status" value="2"/>
</dbReference>
<dbReference type="SUPFAM" id="SSF50249">
    <property type="entry name" value="Nucleic acid-binding proteins"/>
    <property type="match status" value="1"/>
</dbReference>
<feature type="compositionally biased region" description="Basic and acidic residues" evidence="1">
    <location>
        <begin position="633"/>
        <end position="690"/>
    </location>
</feature>
<feature type="region of interest" description="Disordered" evidence="1">
    <location>
        <begin position="215"/>
        <end position="309"/>
    </location>
</feature>
<organism evidence="3 4">
    <name type="scientific">Toxoplasma gondii RUB</name>
    <dbReference type="NCBI Taxonomy" id="935652"/>
    <lineage>
        <taxon>Eukaryota</taxon>
        <taxon>Sar</taxon>
        <taxon>Alveolata</taxon>
        <taxon>Apicomplexa</taxon>
        <taxon>Conoidasida</taxon>
        <taxon>Coccidia</taxon>
        <taxon>Eucoccidiorida</taxon>
        <taxon>Eimeriorina</taxon>
        <taxon>Sarcocystidae</taxon>
        <taxon>Toxoplasma</taxon>
    </lineage>
</organism>
<proteinExistence type="predicted"/>
<comment type="caution">
    <text evidence="3">The sequence shown here is derived from an EMBL/GenBank/DDBJ whole genome shotgun (WGS) entry which is preliminary data.</text>
</comment>
<dbReference type="Proteomes" id="UP000028834">
    <property type="component" value="Unassembled WGS sequence"/>
</dbReference>
<dbReference type="EMBL" id="AFYV02001451">
    <property type="protein sequence ID" value="KFG61955.1"/>
    <property type="molecule type" value="Genomic_DNA"/>
</dbReference>
<dbReference type="AlphaFoldDB" id="A0A086LZ87"/>